<dbReference type="Proteomes" id="UP001211249">
    <property type="component" value="Unassembled WGS sequence"/>
</dbReference>
<protein>
    <submittedName>
        <fullName evidence="1">Uncharacterized protein</fullName>
    </submittedName>
</protein>
<dbReference type="EMBL" id="JAQMUC010000042">
    <property type="protein sequence ID" value="MDB9535792.1"/>
    <property type="molecule type" value="Genomic_DNA"/>
</dbReference>
<name>A0ABT5AGD1_9CYAN</name>
<keyword evidence="2" id="KW-1185">Reference proteome</keyword>
<comment type="caution">
    <text evidence="1">The sequence shown here is derived from an EMBL/GenBank/DDBJ whole genome shotgun (WGS) entry which is preliminary data.</text>
</comment>
<organism evidence="1 2">
    <name type="scientific">Dolichospermum planctonicum CS-1226</name>
    <dbReference type="NCBI Taxonomy" id="3021751"/>
    <lineage>
        <taxon>Bacteria</taxon>
        <taxon>Bacillati</taxon>
        <taxon>Cyanobacteriota</taxon>
        <taxon>Cyanophyceae</taxon>
        <taxon>Nostocales</taxon>
        <taxon>Aphanizomenonaceae</taxon>
        <taxon>Dolichospermum</taxon>
        <taxon>Dolichospermum planctonicum</taxon>
    </lineage>
</organism>
<gene>
    <name evidence="1" type="ORF">PN451_08065</name>
</gene>
<dbReference type="RefSeq" id="WP_271795679.1">
    <property type="nucleotide sequence ID" value="NZ_JAQMUC010000042.1"/>
</dbReference>
<reference evidence="1 2" key="1">
    <citation type="submission" date="2023-01" db="EMBL/GenBank/DDBJ databases">
        <title>Genomes from the Australian National Cyanobacteria Reference Collection.</title>
        <authorList>
            <person name="Willis A."/>
            <person name="Lee E.M.F."/>
        </authorList>
    </citation>
    <scope>NUCLEOTIDE SEQUENCE [LARGE SCALE GENOMIC DNA]</scope>
    <source>
        <strain evidence="1 2">CS-1226</strain>
    </source>
</reference>
<evidence type="ECO:0000313" key="2">
    <source>
        <dbReference type="Proteomes" id="UP001211249"/>
    </source>
</evidence>
<evidence type="ECO:0000313" key="1">
    <source>
        <dbReference type="EMBL" id="MDB9535792.1"/>
    </source>
</evidence>
<sequence>MPIWRWRIDVEMHKNMAMPPKLSKSQTLRLCVLTQNIIYAAMMQSR</sequence>
<proteinExistence type="predicted"/>
<accession>A0ABT5AGD1</accession>